<evidence type="ECO:0000313" key="3">
    <source>
        <dbReference type="Proteomes" id="UP001246244"/>
    </source>
</evidence>
<dbReference type="InterPro" id="IPR036873">
    <property type="entry name" value="Rhodanese-like_dom_sf"/>
</dbReference>
<dbReference type="InterPro" id="IPR001763">
    <property type="entry name" value="Rhodanese-like_dom"/>
</dbReference>
<dbReference type="EMBL" id="JAVKPK010000013">
    <property type="protein sequence ID" value="MDR7665118.1"/>
    <property type="molecule type" value="Genomic_DNA"/>
</dbReference>
<dbReference type="Proteomes" id="UP001246244">
    <property type="component" value="Unassembled WGS sequence"/>
</dbReference>
<sequence>MRDREIITVCLSGLQAITTAMKGYGKVEVLKGGVPAWQEIEA</sequence>
<evidence type="ECO:0000313" key="2">
    <source>
        <dbReference type="EMBL" id="MDR7665118.1"/>
    </source>
</evidence>
<reference evidence="3" key="1">
    <citation type="submission" date="2023-07" db="EMBL/GenBank/DDBJ databases">
        <title>Whole-genome sequencing of a new Methanosarcina sp. Z-7115.</title>
        <authorList>
            <person name="Zhilina T.N."/>
            <person name="Merkel A.Y."/>
        </authorList>
    </citation>
    <scope>NUCLEOTIDE SEQUENCE [LARGE SCALE GENOMIC DNA]</scope>
    <source>
        <strain evidence="3">Z-7115</strain>
    </source>
</reference>
<dbReference type="RefSeq" id="WP_310575145.1">
    <property type="nucleotide sequence ID" value="NZ_JAVKPK010000013.1"/>
</dbReference>
<dbReference type="CDD" id="cd00158">
    <property type="entry name" value="RHOD"/>
    <property type="match status" value="1"/>
</dbReference>
<accession>A0ABU2CZH8</accession>
<feature type="domain" description="Rhodanese" evidence="1">
    <location>
        <begin position="2"/>
        <end position="42"/>
    </location>
</feature>
<comment type="caution">
    <text evidence="2">The sequence shown here is derived from an EMBL/GenBank/DDBJ whole genome shotgun (WGS) entry which is preliminary data.</text>
</comment>
<organism evidence="2 3">
    <name type="scientific">Methanosarcina baikalica</name>
    <dbReference type="NCBI Taxonomy" id="3073890"/>
    <lineage>
        <taxon>Archaea</taxon>
        <taxon>Methanobacteriati</taxon>
        <taxon>Methanobacteriota</taxon>
        <taxon>Stenosarchaea group</taxon>
        <taxon>Methanomicrobia</taxon>
        <taxon>Methanosarcinales</taxon>
        <taxon>Methanosarcinaceae</taxon>
        <taxon>Methanosarcina</taxon>
    </lineage>
</organism>
<protein>
    <submittedName>
        <fullName evidence="2">Rhodanese-like domain-containing protein</fullName>
    </submittedName>
</protein>
<dbReference type="PROSITE" id="PS50206">
    <property type="entry name" value="RHODANESE_3"/>
    <property type="match status" value="1"/>
</dbReference>
<keyword evidence="3" id="KW-1185">Reference proteome</keyword>
<proteinExistence type="predicted"/>
<evidence type="ECO:0000259" key="1">
    <source>
        <dbReference type="PROSITE" id="PS50206"/>
    </source>
</evidence>
<name>A0ABU2CZH8_9EURY</name>
<gene>
    <name evidence="2" type="ORF">RG963_04800</name>
</gene>
<dbReference type="SUPFAM" id="SSF52821">
    <property type="entry name" value="Rhodanese/Cell cycle control phosphatase"/>
    <property type="match status" value="1"/>
</dbReference>